<dbReference type="Gene3D" id="3.30.530.20">
    <property type="match status" value="1"/>
</dbReference>
<keyword evidence="3" id="KW-1185">Reference proteome</keyword>
<dbReference type="EMBL" id="CAXIXY010000005">
    <property type="protein sequence ID" value="CAL2089668.1"/>
    <property type="molecule type" value="Genomic_DNA"/>
</dbReference>
<comment type="caution">
    <text evidence="2">The sequence shown here is derived from an EMBL/GenBank/DDBJ whole genome shotgun (WGS) entry which is preliminary data.</text>
</comment>
<dbReference type="SUPFAM" id="SSF55961">
    <property type="entry name" value="Bet v1-like"/>
    <property type="match status" value="1"/>
</dbReference>
<accession>A0ABM9P3A1</accession>
<feature type="chain" id="PRO_5045626924" evidence="1">
    <location>
        <begin position="19"/>
        <end position="200"/>
    </location>
</feature>
<name>A0ABM9P3A1_9FLAO</name>
<evidence type="ECO:0000313" key="3">
    <source>
        <dbReference type="Proteomes" id="UP001497416"/>
    </source>
</evidence>
<reference evidence="2 3" key="1">
    <citation type="submission" date="2024-05" db="EMBL/GenBank/DDBJ databases">
        <authorList>
            <person name="Duchaud E."/>
        </authorList>
    </citation>
    <scope>NUCLEOTIDE SEQUENCE [LARGE SCALE GENOMIC DNA]</scope>
    <source>
        <strain evidence="2">Ena-SAMPLE-TAB-13-05-2024-13:56:06:370-140302</strain>
    </source>
</reference>
<dbReference type="RefSeq" id="WP_348712776.1">
    <property type="nucleotide sequence ID" value="NZ_CAXIXY010000005.1"/>
</dbReference>
<evidence type="ECO:0000256" key="1">
    <source>
        <dbReference type="SAM" id="SignalP"/>
    </source>
</evidence>
<proteinExistence type="predicted"/>
<keyword evidence="1" id="KW-0732">Signal</keyword>
<feature type="signal peptide" evidence="1">
    <location>
        <begin position="1"/>
        <end position="18"/>
    </location>
</feature>
<sequence length="200" mass="22703">MKKIMSIILILCSTALIAQRNWKTETSKNGKVIVKSDIVNTDNGKVIYYIAETTADISLEKAEKCLRDSQTHKNFLENTTESKQVEKSSESKWITYYFFDAPWPMPNSDAVQEFTVTKTSNSLTVSGTSKPKAYKSTDVKRMNNYDITYHFEKLDNQKTKLTITAKFSPVGRVPKFLLKGWFPKGPAGIATRLINEISKK</sequence>
<evidence type="ECO:0000313" key="2">
    <source>
        <dbReference type="EMBL" id="CAL2089668.1"/>
    </source>
</evidence>
<dbReference type="Proteomes" id="UP001497416">
    <property type="component" value="Unassembled WGS sequence"/>
</dbReference>
<gene>
    <name evidence="2" type="ORF">T190607A01A_30368</name>
</gene>
<protein>
    <submittedName>
        <fullName evidence="2">START domain-containing protein</fullName>
    </submittedName>
</protein>
<organism evidence="2 3">
    <name type="scientific">Tenacibaculum platacis</name>
    <dbReference type="NCBI Taxonomy" id="3137852"/>
    <lineage>
        <taxon>Bacteria</taxon>
        <taxon>Pseudomonadati</taxon>
        <taxon>Bacteroidota</taxon>
        <taxon>Flavobacteriia</taxon>
        <taxon>Flavobacteriales</taxon>
        <taxon>Flavobacteriaceae</taxon>
        <taxon>Tenacibaculum</taxon>
    </lineage>
</organism>
<dbReference type="InterPro" id="IPR023393">
    <property type="entry name" value="START-like_dom_sf"/>
</dbReference>